<evidence type="ECO:0000256" key="3">
    <source>
        <dbReference type="ARBA" id="ARBA00023002"/>
    </source>
</evidence>
<dbReference type="InterPro" id="IPR013328">
    <property type="entry name" value="6PGD_dom2"/>
</dbReference>
<name>A0A1I5SGV0_9ACTN</name>
<dbReference type="SUPFAM" id="SSF48179">
    <property type="entry name" value="6-phosphogluconate dehydrogenase C-terminal domain-like"/>
    <property type="match status" value="1"/>
</dbReference>
<dbReference type="InterPro" id="IPR006176">
    <property type="entry name" value="3-OHacyl-CoA_DH_NAD-bd"/>
</dbReference>
<evidence type="ECO:0000256" key="1">
    <source>
        <dbReference type="ARBA" id="ARBA00005086"/>
    </source>
</evidence>
<dbReference type="SUPFAM" id="SSF51735">
    <property type="entry name" value="NAD(P)-binding Rossmann-fold domains"/>
    <property type="match status" value="1"/>
</dbReference>
<dbReference type="Pfam" id="PF00725">
    <property type="entry name" value="3HCDH"/>
    <property type="match status" value="1"/>
</dbReference>
<evidence type="ECO:0000256" key="2">
    <source>
        <dbReference type="ARBA" id="ARBA00009463"/>
    </source>
</evidence>
<dbReference type="GO" id="GO:0070403">
    <property type="term" value="F:NAD+ binding"/>
    <property type="evidence" value="ECO:0007669"/>
    <property type="project" value="InterPro"/>
</dbReference>
<comment type="similarity">
    <text evidence="2">Belongs to the 3-hydroxyacyl-CoA dehydrogenase family.</text>
</comment>
<dbReference type="Gene3D" id="3.40.50.720">
    <property type="entry name" value="NAD(P)-binding Rossmann-like Domain"/>
    <property type="match status" value="1"/>
</dbReference>
<dbReference type="Gene3D" id="1.10.1040.10">
    <property type="entry name" value="N-(1-d-carboxylethyl)-l-norvaline Dehydrogenase, domain 2"/>
    <property type="match status" value="1"/>
</dbReference>
<evidence type="ECO:0000313" key="7">
    <source>
        <dbReference type="Proteomes" id="UP000183413"/>
    </source>
</evidence>
<protein>
    <submittedName>
        <fullName evidence="6">Carnitine 3-dehydrogenase</fullName>
    </submittedName>
</protein>
<gene>
    <name evidence="6" type="ORF">SAMN04489713_116167</name>
</gene>
<keyword evidence="3" id="KW-0560">Oxidoreductase</keyword>
<reference evidence="6 7" key="1">
    <citation type="submission" date="2016-10" db="EMBL/GenBank/DDBJ databases">
        <authorList>
            <person name="de Groot N.N."/>
        </authorList>
    </citation>
    <scope>NUCLEOTIDE SEQUENCE [LARGE SCALE GENOMIC DNA]</scope>
    <source>
        <strain evidence="6 7">DSM 43067</strain>
    </source>
</reference>
<dbReference type="InterPro" id="IPR006108">
    <property type="entry name" value="3HC_DH_C"/>
</dbReference>
<dbReference type="AlphaFoldDB" id="A0A1I5SGV0"/>
<evidence type="ECO:0000313" key="6">
    <source>
        <dbReference type="EMBL" id="SFP69960.1"/>
    </source>
</evidence>
<dbReference type="InParanoid" id="A0A1I5SGV0"/>
<dbReference type="InterPro" id="IPR036291">
    <property type="entry name" value="NAD(P)-bd_dom_sf"/>
</dbReference>
<evidence type="ECO:0000259" key="4">
    <source>
        <dbReference type="Pfam" id="PF00725"/>
    </source>
</evidence>
<dbReference type="STRING" id="1993.SAMN04489713_116167"/>
<feature type="domain" description="3-hydroxyacyl-CoA dehydrogenase C-terminal" evidence="4">
    <location>
        <begin position="188"/>
        <end position="255"/>
    </location>
</feature>
<dbReference type="Pfam" id="PF02737">
    <property type="entry name" value="3HCDH_N"/>
    <property type="match status" value="1"/>
</dbReference>
<organism evidence="6 7">
    <name type="scientific">Actinomadura madurae</name>
    <dbReference type="NCBI Taxonomy" id="1993"/>
    <lineage>
        <taxon>Bacteria</taxon>
        <taxon>Bacillati</taxon>
        <taxon>Actinomycetota</taxon>
        <taxon>Actinomycetes</taxon>
        <taxon>Streptosporangiales</taxon>
        <taxon>Thermomonosporaceae</taxon>
        <taxon>Actinomadura</taxon>
    </lineage>
</organism>
<accession>A0A1I5SGV0</accession>
<proteinExistence type="inferred from homology"/>
<dbReference type="PANTHER" id="PTHR48075:SF5">
    <property type="entry name" value="3-HYDROXYBUTYRYL-COA DEHYDROGENASE"/>
    <property type="match status" value="1"/>
</dbReference>
<sequence>MSHLANDEPVGLVGAGTIGGGWAATYLARRRPVLVADPAPTALGRLTSYLDAVWPSVRRTLPGAPASAPLDLLRLVPAAELGAVALVHENVPESLEAKREAYRSIEASVASEVPILSSSGGLMPSDLQTGMKHPERLLVAHPQSPVYALPLVEVLAGEATSSAVVTAALAHLRDLGKRPVLLRREVPGYLTNRLTFAMLREAVHLLAEGVVDARGIEDAVVHGITPRFLVGGPLTSLALAGGPDGMRGAMRSFAETIEGWWSELGSPHLDEKTRALLIAAGDDALDGRPIGAVLADRDTAAVDLLALLHADDRGEAGPHPEPGA</sequence>
<dbReference type="RefSeq" id="WP_075023773.1">
    <property type="nucleotide sequence ID" value="NZ_FOVH01000016.1"/>
</dbReference>
<dbReference type="InterPro" id="IPR008927">
    <property type="entry name" value="6-PGluconate_DH-like_C_sf"/>
</dbReference>
<keyword evidence="7" id="KW-1185">Reference proteome</keyword>
<dbReference type="GO" id="GO:0006631">
    <property type="term" value="P:fatty acid metabolic process"/>
    <property type="evidence" value="ECO:0007669"/>
    <property type="project" value="InterPro"/>
</dbReference>
<dbReference type="GO" id="GO:0016616">
    <property type="term" value="F:oxidoreductase activity, acting on the CH-OH group of donors, NAD or NADP as acceptor"/>
    <property type="evidence" value="ECO:0007669"/>
    <property type="project" value="InterPro"/>
</dbReference>
<feature type="domain" description="3-hydroxyacyl-CoA dehydrogenase NAD binding" evidence="5">
    <location>
        <begin position="10"/>
        <end position="182"/>
    </location>
</feature>
<evidence type="ECO:0000259" key="5">
    <source>
        <dbReference type="Pfam" id="PF02737"/>
    </source>
</evidence>
<dbReference type="Proteomes" id="UP000183413">
    <property type="component" value="Unassembled WGS sequence"/>
</dbReference>
<dbReference type="PANTHER" id="PTHR48075">
    <property type="entry name" value="3-HYDROXYACYL-COA DEHYDROGENASE FAMILY PROTEIN"/>
    <property type="match status" value="1"/>
</dbReference>
<comment type="pathway">
    <text evidence="1">Lipid metabolism; butanoate metabolism.</text>
</comment>
<dbReference type="EMBL" id="FOVH01000016">
    <property type="protein sequence ID" value="SFP69960.1"/>
    <property type="molecule type" value="Genomic_DNA"/>
</dbReference>
<dbReference type="eggNOG" id="COG1250">
    <property type="taxonomic scope" value="Bacteria"/>
</dbReference>